<dbReference type="PANTHER" id="PTHR43345">
    <property type="entry name" value="3-ISOPROPYLMALATE DEHYDRATASE SMALL SUBUNIT 2-RELATED-RELATED"/>
    <property type="match status" value="1"/>
</dbReference>
<dbReference type="EC" id="4.2.1.33" evidence="6"/>
<dbReference type="InterPro" id="IPR050075">
    <property type="entry name" value="LeuD"/>
</dbReference>
<keyword evidence="9" id="KW-0028">Amino-acid biosynthesis</keyword>
<evidence type="ECO:0000256" key="9">
    <source>
        <dbReference type="ARBA" id="ARBA00022605"/>
    </source>
</evidence>
<evidence type="ECO:0000313" key="15">
    <source>
        <dbReference type="EMBL" id="VXD15619.1"/>
    </source>
</evidence>
<organism evidence="15 16">
    <name type="scientific">Planktothrix serta PCC 8927</name>
    <dbReference type="NCBI Taxonomy" id="671068"/>
    <lineage>
        <taxon>Bacteria</taxon>
        <taxon>Bacillati</taxon>
        <taxon>Cyanobacteriota</taxon>
        <taxon>Cyanophyceae</taxon>
        <taxon>Oscillatoriophycideae</taxon>
        <taxon>Oscillatoriales</taxon>
        <taxon>Microcoleaceae</taxon>
        <taxon>Planktothrix</taxon>
    </lineage>
</organism>
<evidence type="ECO:0000256" key="7">
    <source>
        <dbReference type="ARBA" id="ARBA00017233"/>
    </source>
</evidence>
<evidence type="ECO:0000256" key="6">
    <source>
        <dbReference type="ARBA" id="ARBA00011998"/>
    </source>
</evidence>
<dbReference type="CDD" id="cd01577">
    <property type="entry name" value="IPMI_Swivel"/>
    <property type="match status" value="1"/>
</dbReference>
<dbReference type="InterPro" id="IPR004431">
    <property type="entry name" value="3-IsopropMal_deHydase_ssu"/>
</dbReference>
<dbReference type="InterPro" id="IPR033940">
    <property type="entry name" value="IPMI_Swivel"/>
</dbReference>
<evidence type="ECO:0000256" key="10">
    <source>
        <dbReference type="ARBA" id="ARBA00023239"/>
    </source>
</evidence>
<keyword evidence="16" id="KW-1185">Reference proteome</keyword>
<evidence type="ECO:0000256" key="11">
    <source>
        <dbReference type="ARBA" id="ARBA00023304"/>
    </source>
</evidence>
<dbReference type="UniPathway" id="UPA00048">
    <property type="reaction ID" value="UER00071"/>
</dbReference>
<accession>A0A7Z9BJV3</accession>
<dbReference type="GO" id="GO:0003861">
    <property type="term" value="F:3-isopropylmalate dehydratase activity"/>
    <property type="evidence" value="ECO:0007669"/>
    <property type="project" value="UniProtKB-EC"/>
</dbReference>
<dbReference type="EMBL" id="CZCU02000124">
    <property type="protein sequence ID" value="VXD15619.1"/>
    <property type="molecule type" value="Genomic_DNA"/>
</dbReference>
<dbReference type="InterPro" id="IPR015928">
    <property type="entry name" value="Aconitase/3IPM_dehydase_swvl"/>
</dbReference>
<evidence type="ECO:0000256" key="12">
    <source>
        <dbReference type="ARBA" id="ARBA00031631"/>
    </source>
</evidence>
<dbReference type="GO" id="GO:0009316">
    <property type="term" value="C:3-isopropylmalate dehydratase complex"/>
    <property type="evidence" value="ECO:0007669"/>
    <property type="project" value="InterPro"/>
</dbReference>
<proteinExistence type="inferred from homology"/>
<dbReference type="Proteomes" id="UP000184550">
    <property type="component" value="Unassembled WGS sequence"/>
</dbReference>
<dbReference type="SUPFAM" id="SSF52016">
    <property type="entry name" value="LeuD/IlvD-like"/>
    <property type="match status" value="1"/>
</dbReference>
<dbReference type="AlphaFoldDB" id="A0A7Z9BJV3"/>
<feature type="domain" description="Aconitase A/isopropylmalate dehydratase small subunit swivel" evidence="14">
    <location>
        <begin position="32"/>
        <end position="141"/>
    </location>
</feature>
<comment type="subunit">
    <text evidence="5">Heterodimer of LeuC and LeuD.</text>
</comment>
<evidence type="ECO:0000256" key="4">
    <source>
        <dbReference type="ARBA" id="ARBA00009845"/>
    </source>
</evidence>
<sequence>MRSRGWGRGHNESKEQSQRFLNINDRTLTMSKIQSISGKGIPLVGSDIDTDRIIPARFLRCVTFDGLGEQVFADDRQQMQGKHAFDLPEYQGANLLVVNANFGCGSSREHAPQAIAKWGIQAIIGESFAEIFLGNCVAIGIPCVTAEAEAVKAFQEALKANPEATVTVDLEAMKAHCGDLTIDVNMNAGSRQSFITGLWDSCGQLIANVDQIRETFTKLPYLNWAS</sequence>
<protein>
    <recommendedName>
        <fullName evidence="7">3-isopropylmalate dehydratase small subunit</fullName>
        <ecNumber evidence="6">4.2.1.33</ecNumber>
    </recommendedName>
    <alternativeName>
        <fullName evidence="12">Alpha-IPM isomerase</fullName>
    </alternativeName>
    <alternativeName>
        <fullName evidence="13">Isopropylmalate isomerase</fullName>
    </alternativeName>
</protein>
<gene>
    <name evidence="15" type="primary">leuD</name>
    <name evidence="15" type="ORF">PL8927_50082</name>
</gene>
<dbReference type="Gene3D" id="3.20.19.10">
    <property type="entry name" value="Aconitase, domain 4"/>
    <property type="match status" value="1"/>
</dbReference>
<comment type="similarity">
    <text evidence="4">Belongs to the LeuD family. LeuD type 1 subfamily.</text>
</comment>
<dbReference type="NCBIfam" id="NF002458">
    <property type="entry name" value="PRK01641.1"/>
    <property type="match status" value="1"/>
</dbReference>
<keyword evidence="11" id="KW-0100">Branched-chain amino acid biosynthesis</keyword>
<name>A0A7Z9BJV3_9CYAN</name>
<dbReference type="Pfam" id="PF00694">
    <property type="entry name" value="Aconitase_C"/>
    <property type="match status" value="1"/>
</dbReference>
<keyword evidence="10 15" id="KW-0456">Lyase</keyword>
<evidence type="ECO:0000256" key="1">
    <source>
        <dbReference type="ARBA" id="ARBA00000491"/>
    </source>
</evidence>
<evidence type="ECO:0000256" key="5">
    <source>
        <dbReference type="ARBA" id="ARBA00011271"/>
    </source>
</evidence>
<comment type="pathway">
    <text evidence="3">Amino-acid biosynthesis; L-leucine biosynthesis; L-leucine from 3-methyl-2-oxobutanoate: step 2/4.</text>
</comment>
<comment type="function">
    <text evidence="2">Catalyzes the isomerization between 2-isopropylmalate and 3-isopropylmalate, via the formation of 2-isopropylmaleate.</text>
</comment>
<dbReference type="GO" id="GO:0009098">
    <property type="term" value="P:L-leucine biosynthetic process"/>
    <property type="evidence" value="ECO:0007669"/>
    <property type="project" value="UniProtKB-UniPathway"/>
</dbReference>
<comment type="catalytic activity">
    <reaction evidence="1">
        <text>(2R,3S)-3-isopropylmalate = (2S)-2-isopropylmalate</text>
        <dbReference type="Rhea" id="RHEA:32287"/>
        <dbReference type="ChEBI" id="CHEBI:1178"/>
        <dbReference type="ChEBI" id="CHEBI:35121"/>
        <dbReference type="EC" id="4.2.1.33"/>
    </reaction>
</comment>
<evidence type="ECO:0000256" key="2">
    <source>
        <dbReference type="ARBA" id="ARBA00002695"/>
    </source>
</evidence>
<dbReference type="InterPro" id="IPR000573">
    <property type="entry name" value="AconitaseA/IPMdHydase_ssu_swvl"/>
</dbReference>
<evidence type="ECO:0000256" key="8">
    <source>
        <dbReference type="ARBA" id="ARBA00022430"/>
    </source>
</evidence>
<keyword evidence="8" id="KW-0432">Leucine biosynthesis</keyword>
<dbReference type="PANTHER" id="PTHR43345:SF5">
    <property type="entry name" value="3-ISOPROPYLMALATE DEHYDRATASE SMALL SUBUNIT"/>
    <property type="match status" value="1"/>
</dbReference>
<evidence type="ECO:0000256" key="3">
    <source>
        <dbReference type="ARBA" id="ARBA00004729"/>
    </source>
</evidence>
<reference evidence="15" key="1">
    <citation type="submission" date="2019-10" db="EMBL/GenBank/DDBJ databases">
        <authorList>
            <consortium name="Genoscope - CEA"/>
            <person name="William W."/>
        </authorList>
    </citation>
    <scope>NUCLEOTIDE SEQUENCE [LARGE SCALE GENOMIC DNA]</scope>
    <source>
        <strain evidence="15">BBR_PRJEB10992</strain>
    </source>
</reference>
<evidence type="ECO:0000256" key="13">
    <source>
        <dbReference type="ARBA" id="ARBA00033368"/>
    </source>
</evidence>
<evidence type="ECO:0000313" key="16">
    <source>
        <dbReference type="Proteomes" id="UP000184550"/>
    </source>
</evidence>
<comment type="caution">
    <text evidence="15">The sequence shown here is derived from an EMBL/GenBank/DDBJ whole genome shotgun (WGS) entry which is preliminary data.</text>
</comment>
<dbReference type="NCBIfam" id="TIGR00171">
    <property type="entry name" value="leuD"/>
    <property type="match status" value="1"/>
</dbReference>
<evidence type="ECO:0000259" key="14">
    <source>
        <dbReference type="Pfam" id="PF00694"/>
    </source>
</evidence>